<dbReference type="GeneID" id="107792510"/>
<sequence>MWFLRCDGTPANSPCTQGATWRPGSMQVDVSIREVNNPNNGVNKFLQDISWGPAPTVTTMSKYCVNGYKFHTEKCSKYKKSNNSGVCVKGGEDNQDGENDYYERVRQVYYAPYPLRRDKADWLVVIKTKPIGRVEVENVLDVAYQNDTLSVNQMMVGRGRGRFRKDKRPTDYDNGATPSLPSTPHFHPSAADGPHQSSRHKSIPPHPSTHYTTHHSPVQQYYHNSPPQGYTPLPPNDPTNSYIDSSEDDDSDDVRYDHYHRIIIRPEGNGFIPNNHVTKIITDILVSLYLTPYPTWSDFPDSLVQQMFNQFKTKCSWEDQYNREICKNWEYKCRKRLSDSFSTARRVKKRPSWVLPHIWVDLEKYWTTDKFKKQSEQGKKARASEKGGSLHCLGSRSMGDTRRHLGKKLGRKMSHDEFFMETHIRKKKAPTDPTRWVEDRAETTHGRYKINLEEYTQSLPLNEQGERPPISDEEEKRICLSTVGGPKKGIAYDLSDKSFRRYMDGLQGIGTSAQDEAIDSSAISSMEEKIAKLTAELEETKAREKKNFDTLQGQLERRDKQFDLLQGQLANLLACGAFPIPRSPPPSPPAGDEGPKTLHEDGAT</sequence>
<proteinExistence type="predicted"/>
<reference evidence="2" key="2">
    <citation type="submission" date="2025-08" db="UniProtKB">
        <authorList>
            <consortium name="RefSeq"/>
        </authorList>
    </citation>
    <scope>IDENTIFICATION</scope>
</reference>
<dbReference type="PANTHER" id="PTHR48258:SF11">
    <property type="entry name" value="TDCA1-ORF2 PROTEIN"/>
    <property type="match status" value="1"/>
</dbReference>
<protein>
    <submittedName>
        <fullName evidence="2">Uncharacterized protein</fullName>
    </submittedName>
</protein>
<reference evidence="1" key="1">
    <citation type="journal article" date="2014" name="Nat. Commun.">
        <title>The tobacco genome sequence and its comparison with those of tomato and potato.</title>
        <authorList>
            <person name="Sierro N."/>
            <person name="Battey J.N."/>
            <person name="Ouadi S."/>
            <person name="Bakaher N."/>
            <person name="Bovet L."/>
            <person name="Willig A."/>
            <person name="Goepfert S."/>
            <person name="Peitsch M.C."/>
            <person name="Ivanov N.V."/>
        </authorList>
    </citation>
    <scope>NUCLEOTIDE SEQUENCE [LARGE SCALE GENOMIC DNA]</scope>
</reference>
<dbReference type="AlphaFoldDB" id="A0A1S4A0K5"/>
<dbReference type="OMA" id="GENDYYE"/>
<keyword evidence="1" id="KW-1185">Reference proteome</keyword>
<dbReference type="OrthoDB" id="1305864at2759"/>
<dbReference type="PaxDb" id="4097-A0A1S4A0K5"/>
<dbReference type="KEGG" id="nta:107792510"/>
<dbReference type="PANTHER" id="PTHR48258">
    <property type="entry name" value="DUF4218 DOMAIN-CONTAINING PROTEIN-RELATED"/>
    <property type="match status" value="1"/>
</dbReference>
<organism evidence="1 2">
    <name type="scientific">Nicotiana tabacum</name>
    <name type="common">Common tobacco</name>
    <dbReference type="NCBI Taxonomy" id="4097"/>
    <lineage>
        <taxon>Eukaryota</taxon>
        <taxon>Viridiplantae</taxon>
        <taxon>Streptophyta</taxon>
        <taxon>Embryophyta</taxon>
        <taxon>Tracheophyta</taxon>
        <taxon>Spermatophyta</taxon>
        <taxon>Magnoliopsida</taxon>
        <taxon>eudicotyledons</taxon>
        <taxon>Gunneridae</taxon>
        <taxon>Pentapetalae</taxon>
        <taxon>asterids</taxon>
        <taxon>lamiids</taxon>
        <taxon>Solanales</taxon>
        <taxon>Solanaceae</taxon>
        <taxon>Nicotianoideae</taxon>
        <taxon>Nicotianeae</taxon>
        <taxon>Nicotiana</taxon>
    </lineage>
</organism>
<evidence type="ECO:0000313" key="2">
    <source>
        <dbReference type="RefSeq" id="XP_016470217.1"/>
    </source>
</evidence>
<dbReference type="Proteomes" id="UP000790787">
    <property type="component" value="Chromosome 22"/>
</dbReference>
<dbReference type="InterPro" id="IPR004252">
    <property type="entry name" value="Probable_transposase_24"/>
</dbReference>
<gene>
    <name evidence="2" type="primary">LOC107792510</name>
</gene>
<accession>A0A1S4A0K5</accession>
<dbReference type="Pfam" id="PF03004">
    <property type="entry name" value="Transposase_24"/>
    <property type="match status" value="1"/>
</dbReference>
<name>A0A1S4A0K5_TOBAC</name>
<dbReference type="RefSeq" id="XP_016470217.1">
    <property type="nucleotide sequence ID" value="XM_016614731.1"/>
</dbReference>
<evidence type="ECO:0000313" key="1">
    <source>
        <dbReference type="Proteomes" id="UP000790787"/>
    </source>
</evidence>